<evidence type="ECO:0000256" key="3">
    <source>
        <dbReference type="ARBA" id="ARBA00006793"/>
    </source>
</evidence>
<evidence type="ECO:0000313" key="20">
    <source>
        <dbReference type="RefSeq" id="XP_032817778.1"/>
    </source>
</evidence>
<dbReference type="RefSeq" id="XP_032817779.1">
    <property type="nucleotide sequence ID" value="XM_032961888.1"/>
</dbReference>
<keyword evidence="4" id="KW-0158">Chromosome</keyword>
<keyword evidence="8 13" id="KW-0175">Coiled coil</keyword>
<feature type="coiled-coil region" evidence="13">
    <location>
        <begin position="670"/>
        <end position="697"/>
    </location>
</feature>
<dbReference type="KEGG" id="pmrn:116946681"/>
<evidence type="ECO:0000256" key="1">
    <source>
        <dbReference type="ARBA" id="ARBA00004123"/>
    </source>
</evidence>
<keyword evidence="6" id="KW-0227">DNA damage</keyword>
<keyword evidence="9" id="KW-0233">DNA recombination</keyword>
<evidence type="ECO:0000256" key="13">
    <source>
        <dbReference type="SAM" id="Coils"/>
    </source>
</evidence>
<dbReference type="AlphaFoldDB" id="A0AAJ7X1N4"/>
<keyword evidence="5" id="KW-0547">Nucleotide-binding</keyword>
<dbReference type="GO" id="GO:0030915">
    <property type="term" value="C:Smc5-Smc6 complex"/>
    <property type="evidence" value="ECO:0007669"/>
    <property type="project" value="TreeGrafter"/>
</dbReference>
<dbReference type="GO" id="GO:0003697">
    <property type="term" value="F:single-stranded DNA binding"/>
    <property type="evidence" value="ECO:0007669"/>
    <property type="project" value="TreeGrafter"/>
</dbReference>
<dbReference type="PANTHER" id="PTHR19306">
    <property type="entry name" value="STRUCTURAL MAINTENANCE OF CHROMOSOMES 5,6 SMC5, SMC6"/>
    <property type="match status" value="1"/>
</dbReference>
<keyword evidence="11" id="KW-0539">Nucleus</keyword>
<evidence type="ECO:0000256" key="10">
    <source>
        <dbReference type="ARBA" id="ARBA00023204"/>
    </source>
</evidence>
<evidence type="ECO:0000256" key="7">
    <source>
        <dbReference type="ARBA" id="ARBA00022840"/>
    </source>
</evidence>
<comment type="similarity">
    <text evidence="3">Belongs to the SMC family. SMC6 subfamily.</text>
</comment>
<feature type="coiled-coil region" evidence="13">
    <location>
        <begin position="747"/>
        <end position="897"/>
    </location>
</feature>
<keyword evidence="7" id="KW-0067">ATP-binding</keyword>
<dbReference type="GO" id="GO:0005524">
    <property type="term" value="F:ATP binding"/>
    <property type="evidence" value="ECO:0007669"/>
    <property type="project" value="UniProtKB-KW"/>
</dbReference>
<dbReference type="Gene3D" id="3.40.50.300">
    <property type="entry name" value="P-loop containing nucleotide triphosphate hydrolases"/>
    <property type="match status" value="2"/>
</dbReference>
<dbReference type="InterPro" id="IPR003395">
    <property type="entry name" value="RecF/RecN/SMC_N"/>
</dbReference>
<dbReference type="GO" id="GO:0035861">
    <property type="term" value="C:site of double-strand break"/>
    <property type="evidence" value="ECO:0007669"/>
    <property type="project" value="TreeGrafter"/>
</dbReference>
<evidence type="ECO:0000256" key="8">
    <source>
        <dbReference type="ARBA" id="ARBA00023054"/>
    </source>
</evidence>
<dbReference type="Pfam" id="PF02463">
    <property type="entry name" value="SMC_N"/>
    <property type="match status" value="1"/>
</dbReference>
<feature type="coiled-coil region" evidence="13">
    <location>
        <begin position="274"/>
        <end position="418"/>
    </location>
</feature>
<name>A0AAJ7X1N4_PETMA</name>
<reference evidence="17 18" key="1">
    <citation type="submission" date="2025-04" db="UniProtKB">
        <authorList>
            <consortium name="RefSeq"/>
        </authorList>
    </citation>
    <scope>IDENTIFICATION</scope>
    <source>
        <tissue evidence="17 18">Sperm</tissue>
    </source>
</reference>
<dbReference type="PANTHER" id="PTHR19306:SF6">
    <property type="entry name" value="STRUCTURAL MAINTENANCE OF CHROMOSOMES PROTEIN 6"/>
    <property type="match status" value="1"/>
</dbReference>
<sequence length="1105" mass="127814">MSQKRKTSSDRRDAARKVRRVLEEDEEDDEERVVSHGKSAEPRGPSHNETQVKPDCGVIEALTLKNFMCHSLLGPFKFGPNLNFVTGNNGSGKSAVLTALIVGLGGKALLTSRGSSVKTFIKHGQSSADISITLRNVGDDPYKHDQYGDSIIIDNHISCDGQRYKLKSKSGRIVSTKKEELTTILDHFNIQVDNPVSILNQEMSKQFLHSKDEHDKYKFFMKATHLEQMQNDYQQIMETKKITEEKLCRQEGSLRDLSKVVREKQKKFQRIANMQDLERYIMELQNQLAWAEVRDKEVTLKTLQDQLRMEENRTVKFDQNVEEHQKKLQAAELKYKSFEDQLNQLKNDLELFMEQNVEGKRNLDAKKSAVKTQKALVDSLQNQLRVIEKDCDKLAKHIDELKNSTEQQLTEAERAERARRVLSLKEELTDLKAQDDTLIQQIEHFKQAINKQKEDSYKLRREYQDQKRSVDAAEKRLQQLAASRTENLSRFNTKFPELLQKIENAYQAGKFHQKPIGPIGAFIKARDPELALALESCLKGLLLAFCCGHSSDVVILEKLMQGLFQGWRPQIICVKFQNQLHDTRARAVRHPIYSSVLESLEIEKPFVANILIDHRGIESILLIKENATARQVMQSDVPPKNCREAFTKNGDQVFADRYYSCAFFNPKYLHEDIEKEVRQLQTEKANRQVQLQKASESIKFNQEENCKNETQLTNKVQQQMIIQGNINKLSVQIVQIENMEEPPPLDISVLEEEMREYSERKESVDASLKEALVRNQEATSELQVANSAYKDIRDKMDAMREKAGPIKHNLTPASNDVEEHSHNLSHYEAKRREHLRKIAEKKTELDKVEHTITEAVEMAQRICPQRVEVTKTTKAIILELKTKQDRVNQELDVIEDTEAVTREYHDAVKKYENSKKQLKTIRYFVNVLDKIMDERQHNYSQFMRYISCRCKYNFDMMLAKLMYQGKITFDHGKKTLQIAVQTSRGDGDKATGDVRLLSGGERSFSTVCFLLSLWNAMESPFRCLDEFDVFMDMVNRRVSMDMMLKLAKTQQYRQFIFLTPQNMNSLPVNRLVKILKLDDPMRGQTTLPFRAVHQASDEESTDDES</sequence>
<keyword evidence="16" id="KW-1185">Reference proteome</keyword>
<evidence type="ECO:0000256" key="4">
    <source>
        <dbReference type="ARBA" id="ARBA00022454"/>
    </source>
</evidence>
<dbReference type="RefSeq" id="XP_032817775.1">
    <property type="nucleotide sequence ID" value="XM_032961884.1"/>
</dbReference>
<evidence type="ECO:0000259" key="15">
    <source>
        <dbReference type="Pfam" id="PF02463"/>
    </source>
</evidence>
<evidence type="ECO:0000313" key="22">
    <source>
        <dbReference type="RefSeq" id="XP_032817781.1"/>
    </source>
</evidence>
<feature type="compositionally biased region" description="Basic and acidic residues" evidence="14">
    <location>
        <begin position="7"/>
        <end position="22"/>
    </location>
</feature>
<comment type="subcellular location">
    <subcellularLocation>
        <location evidence="2">Chromosome</location>
    </subcellularLocation>
    <subcellularLocation>
        <location evidence="1">Nucleus</location>
    </subcellularLocation>
</comment>
<evidence type="ECO:0000256" key="11">
    <source>
        <dbReference type="ARBA" id="ARBA00023242"/>
    </source>
</evidence>
<dbReference type="RefSeq" id="XP_032817778.1">
    <property type="nucleotide sequence ID" value="XM_032961887.1"/>
</dbReference>
<accession>A0AAJ7X1N4</accession>
<dbReference type="GO" id="GO:0003684">
    <property type="term" value="F:damaged DNA binding"/>
    <property type="evidence" value="ECO:0007669"/>
    <property type="project" value="TreeGrafter"/>
</dbReference>
<dbReference type="RefSeq" id="XP_032817781.1">
    <property type="nucleotide sequence ID" value="XM_032961890.1"/>
</dbReference>
<evidence type="ECO:0000256" key="5">
    <source>
        <dbReference type="ARBA" id="ARBA00022741"/>
    </source>
</evidence>
<dbReference type="RefSeq" id="XP_032817777.1">
    <property type="nucleotide sequence ID" value="XM_032961886.1"/>
</dbReference>
<proteinExistence type="inferred from homology"/>
<evidence type="ECO:0000313" key="21">
    <source>
        <dbReference type="RefSeq" id="XP_032817779.1"/>
    </source>
</evidence>
<evidence type="ECO:0000256" key="2">
    <source>
        <dbReference type="ARBA" id="ARBA00004286"/>
    </source>
</evidence>
<keyword evidence="10" id="KW-0234">DNA repair</keyword>
<evidence type="ECO:0000256" key="9">
    <source>
        <dbReference type="ARBA" id="ARBA00023172"/>
    </source>
</evidence>
<feature type="compositionally biased region" description="Basic and acidic residues" evidence="14">
    <location>
        <begin position="32"/>
        <end position="52"/>
    </location>
</feature>
<dbReference type="RefSeq" id="XP_032817776.1">
    <property type="nucleotide sequence ID" value="XM_032961885.1"/>
</dbReference>
<dbReference type="CTD" id="79677"/>
<evidence type="ECO:0000256" key="14">
    <source>
        <dbReference type="SAM" id="MobiDB-lite"/>
    </source>
</evidence>
<evidence type="ECO:0000313" key="19">
    <source>
        <dbReference type="RefSeq" id="XP_032817777.1"/>
    </source>
</evidence>
<protein>
    <recommendedName>
        <fullName evidence="12">Structural maintenance of chromosomes protein 6</fullName>
    </recommendedName>
</protein>
<evidence type="ECO:0000313" key="18">
    <source>
        <dbReference type="RefSeq" id="XP_032817776.1"/>
    </source>
</evidence>
<evidence type="ECO:0000313" key="16">
    <source>
        <dbReference type="Proteomes" id="UP001318040"/>
    </source>
</evidence>
<dbReference type="GeneID" id="116946681"/>
<evidence type="ECO:0000313" key="17">
    <source>
        <dbReference type="RefSeq" id="XP_032817775.1"/>
    </source>
</evidence>
<dbReference type="Gene3D" id="1.10.287.1490">
    <property type="match status" value="1"/>
</dbReference>
<dbReference type="GO" id="GO:0005634">
    <property type="term" value="C:nucleus"/>
    <property type="evidence" value="ECO:0007669"/>
    <property type="project" value="UniProtKB-SubCell"/>
</dbReference>
<feature type="region of interest" description="Disordered" evidence="14">
    <location>
        <begin position="1"/>
        <end position="52"/>
    </location>
</feature>
<evidence type="ECO:0000256" key="6">
    <source>
        <dbReference type="ARBA" id="ARBA00022763"/>
    </source>
</evidence>
<dbReference type="FunFam" id="3.40.50.300:FF:000959">
    <property type="entry name" value="structural maintenance of chromosomes protein 6"/>
    <property type="match status" value="1"/>
</dbReference>
<feature type="domain" description="RecF/RecN/SMC N-terminal" evidence="15">
    <location>
        <begin position="61"/>
        <end position="1076"/>
    </location>
</feature>
<organism evidence="16 19">
    <name type="scientific">Petromyzon marinus</name>
    <name type="common">Sea lamprey</name>
    <dbReference type="NCBI Taxonomy" id="7757"/>
    <lineage>
        <taxon>Eukaryota</taxon>
        <taxon>Metazoa</taxon>
        <taxon>Chordata</taxon>
        <taxon>Craniata</taxon>
        <taxon>Vertebrata</taxon>
        <taxon>Cyclostomata</taxon>
        <taxon>Hyperoartia</taxon>
        <taxon>Petromyzontiformes</taxon>
        <taxon>Petromyzontidae</taxon>
        <taxon>Petromyzon</taxon>
    </lineage>
</organism>
<dbReference type="InterPro" id="IPR027417">
    <property type="entry name" value="P-loop_NTPase"/>
</dbReference>
<dbReference type="GO" id="GO:0000724">
    <property type="term" value="P:double-strand break repair via homologous recombination"/>
    <property type="evidence" value="ECO:0007669"/>
    <property type="project" value="TreeGrafter"/>
</dbReference>
<dbReference type="SUPFAM" id="SSF52540">
    <property type="entry name" value="P-loop containing nucleoside triphosphate hydrolases"/>
    <property type="match status" value="2"/>
</dbReference>
<gene>
    <name evidence="17 18 19 20 21 22" type="primary">SMC6</name>
</gene>
<evidence type="ECO:0000256" key="12">
    <source>
        <dbReference type="ARBA" id="ARBA00069480"/>
    </source>
</evidence>
<dbReference type="Proteomes" id="UP001318040">
    <property type="component" value="Chromosome 27"/>
</dbReference>